<dbReference type="KEGG" id="eac:EAL2_c16790"/>
<dbReference type="GO" id="GO:0046872">
    <property type="term" value="F:metal ion binding"/>
    <property type="evidence" value="ECO:0007669"/>
    <property type="project" value="UniProtKB-KW"/>
</dbReference>
<evidence type="ECO:0000256" key="1">
    <source>
        <dbReference type="ARBA" id="ARBA00022485"/>
    </source>
</evidence>
<dbReference type="PATRIC" id="fig|1286171.3.peg.1630"/>
<keyword evidence="1" id="KW-0004">4Fe-4S</keyword>
<reference evidence="7 8" key="1">
    <citation type="journal article" date="2014" name="Genome Announc.">
        <title>Complete Genome Sequence of Amino Acid-Utilizing Eubacterium acidaminophilum al-2 (DSM 3953).</title>
        <authorList>
            <person name="Poehlein A."/>
            <person name="Andreesen J.R."/>
            <person name="Daniel R."/>
        </authorList>
    </citation>
    <scope>NUCLEOTIDE SEQUENCE [LARGE SCALE GENOMIC DNA]</scope>
    <source>
        <strain evidence="7 8">DSM 3953</strain>
    </source>
</reference>
<proteinExistence type="predicted"/>
<dbReference type="STRING" id="1286171.EAL2_c16790"/>
<dbReference type="Gene3D" id="1.10.1060.10">
    <property type="entry name" value="Alpha-helical ferredoxin"/>
    <property type="match status" value="1"/>
</dbReference>
<keyword evidence="4" id="KW-0408">Iron</keyword>
<dbReference type="Pfam" id="PF02754">
    <property type="entry name" value="CCG"/>
    <property type="match status" value="2"/>
</dbReference>
<evidence type="ECO:0000256" key="3">
    <source>
        <dbReference type="ARBA" id="ARBA00023002"/>
    </source>
</evidence>
<evidence type="ECO:0000256" key="4">
    <source>
        <dbReference type="ARBA" id="ARBA00023004"/>
    </source>
</evidence>
<dbReference type="SUPFAM" id="SSF46548">
    <property type="entry name" value="alpha-helical ferredoxin"/>
    <property type="match status" value="1"/>
</dbReference>
<dbReference type="InterPro" id="IPR009051">
    <property type="entry name" value="Helical_ferredxn"/>
</dbReference>
<dbReference type="GO" id="GO:0051539">
    <property type="term" value="F:4 iron, 4 sulfur cluster binding"/>
    <property type="evidence" value="ECO:0007669"/>
    <property type="project" value="UniProtKB-KW"/>
</dbReference>
<evidence type="ECO:0000313" key="7">
    <source>
        <dbReference type="EMBL" id="AHM56974.1"/>
    </source>
</evidence>
<evidence type="ECO:0000259" key="6">
    <source>
        <dbReference type="PROSITE" id="PS51379"/>
    </source>
</evidence>
<dbReference type="PROSITE" id="PS00198">
    <property type="entry name" value="4FE4S_FER_1"/>
    <property type="match status" value="2"/>
</dbReference>
<keyword evidence="8" id="KW-1185">Reference proteome</keyword>
<dbReference type="InterPro" id="IPR051460">
    <property type="entry name" value="HdrC_iron-sulfur_subunit"/>
</dbReference>
<dbReference type="InterPro" id="IPR017900">
    <property type="entry name" value="4Fe4S_Fe_S_CS"/>
</dbReference>
<dbReference type="InterPro" id="IPR017896">
    <property type="entry name" value="4Fe4S_Fe-S-bd"/>
</dbReference>
<keyword evidence="5" id="KW-0411">Iron-sulfur</keyword>
<dbReference type="EMBL" id="CP007452">
    <property type="protein sequence ID" value="AHM56974.1"/>
    <property type="molecule type" value="Genomic_DNA"/>
</dbReference>
<dbReference type="Proteomes" id="UP000019591">
    <property type="component" value="Chromosome"/>
</dbReference>
<evidence type="ECO:0000313" key="8">
    <source>
        <dbReference type="Proteomes" id="UP000019591"/>
    </source>
</evidence>
<keyword evidence="3" id="KW-0560">Oxidoreductase</keyword>
<dbReference type="OrthoDB" id="5241828at2"/>
<accession>W8T5E4</accession>
<keyword evidence="2" id="KW-0479">Metal-binding</keyword>
<name>W8T5E4_PEPAC</name>
<dbReference type="PANTHER" id="PTHR43255:SF1">
    <property type="entry name" value="IRON-SULFUR-BINDING OXIDOREDUCTASE FADF-RELATED"/>
    <property type="match status" value="1"/>
</dbReference>
<protein>
    <submittedName>
        <fullName evidence="7">Cysteine-rich domain protein</fullName>
    </submittedName>
</protein>
<evidence type="ECO:0000256" key="2">
    <source>
        <dbReference type="ARBA" id="ARBA00022723"/>
    </source>
</evidence>
<gene>
    <name evidence="7" type="ORF">EAL2_c16790</name>
</gene>
<organism evidence="7 8">
    <name type="scientific">Peptoclostridium acidaminophilum DSM 3953</name>
    <dbReference type="NCBI Taxonomy" id="1286171"/>
    <lineage>
        <taxon>Bacteria</taxon>
        <taxon>Bacillati</taxon>
        <taxon>Bacillota</taxon>
        <taxon>Clostridia</taxon>
        <taxon>Peptostreptococcales</taxon>
        <taxon>Peptoclostridiaceae</taxon>
        <taxon>Peptoclostridium</taxon>
    </lineage>
</organism>
<dbReference type="GO" id="GO:0016491">
    <property type="term" value="F:oxidoreductase activity"/>
    <property type="evidence" value="ECO:0007669"/>
    <property type="project" value="UniProtKB-KW"/>
</dbReference>
<evidence type="ECO:0000256" key="5">
    <source>
        <dbReference type="ARBA" id="ARBA00023014"/>
    </source>
</evidence>
<dbReference type="InterPro" id="IPR004017">
    <property type="entry name" value="Cys_rich_dom"/>
</dbReference>
<dbReference type="HOGENOM" id="CLU_023081_3_0_9"/>
<feature type="domain" description="4Fe-4S ferredoxin-type" evidence="6">
    <location>
        <begin position="11"/>
        <end position="42"/>
    </location>
</feature>
<dbReference type="Pfam" id="PF13534">
    <property type="entry name" value="Fer4_17"/>
    <property type="match status" value="1"/>
</dbReference>
<dbReference type="GO" id="GO:0005886">
    <property type="term" value="C:plasma membrane"/>
    <property type="evidence" value="ECO:0007669"/>
    <property type="project" value="TreeGrafter"/>
</dbReference>
<sequence length="381" mass="42307">MTTFNTPENIKQKSLEYEMRCIDCRACMKNCPMLDEFCTSPKELLGRIGSADTQPLELPYSCSLCQYCARVCPRDIDFSALFHPMREHIVASGSVSSKPLSKGLSVVANHQKLSFSKVFSSSFPKAGKKAKTAFIPGCSLASYSPELVISSHKYLQRKIGDVGLIIQCCGKPTLSVGDLEKFSDYYSRLEKMMDKMGCDTVITSCQNCYKTIAKYSPHIKVVSLWEVMADLGVPEKAAGVGRGIDAMFALHDPCPTRNVASMHEAVREIVRQLGLNMVEFESNRSLTACCGQGGMIGLTSPKLGVRQMKKRASEGKEADYIITYCESCVESMQSADAKSLHILDIVFGDNFEGRDLNQIRPGFAGKWLNRYRIKRLTDRLD</sequence>
<dbReference type="PROSITE" id="PS51379">
    <property type="entry name" value="4FE4S_FER_2"/>
    <property type="match status" value="1"/>
</dbReference>
<dbReference type="PANTHER" id="PTHR43255">
    <property type="entry name" value="IRON-SULFUR-BINDING OXIDOREDUCTASE FADF-RELATED-RELATED"/>
    <property type="match status" value="1"/>
</dbReference>
<dbReference type="AlphaFoldDB" id="W8T5E4"/>
<dbReference type="eggNOG" id="COG0247">
    <property type="taxonomic scope" value="Bacteria"/>
</dbReference>
<dbReference type="RefSeq" id="WP_025435944.1">
    <property type="nucleotide sequence ID" value="NZ_CP007452.1"/>
</dbReference>